<reference evidence="2" key="2">
    <citation type="submission" date="2021-04" db="EMBL/GenBank/DDBJ databases">
        <authorList>
            <person name="Gilroy R."/>
        </authorList>
    </citation>
    <scope>NUCLEOTIDE SEQUENCE</scope>
    <source>
        <strain evidence="2">ChiGjej6B6-14162</strain>
    </source>
</reference>
<dbReference type="GO" id="GO:0016747">
    <property type="term" value="F:acyltransferase activity, transferring groups other than amino-acyl groups"/>
    <property type="evidence" value="ECO:0007669"/>
    <property type="project" value="InterPro"/>
</dbReference>
<organism evidence="2 3">
    <name type="scientific">Candidatus Parabacteroides intestinipullorum</name>
    <dbReference type="NCBI Taxonomy" id="2838723"/>
    <lineage>
        <taxon>Bacteria</taxon>
        <taxon>Pseudomonadati</taxon>
        <taxon>Bacteroidota</taxon>
        <taxon>Bacteroidia</taxon>
        <taxon>Bacteroidales</taxon>
        <taxon>Tannerellaceae</taxon>
        <taxon>Parabacteroides</taxon>
    </lineage>
</organism>
<dbReference type="AlphaFoldDB" id="A0A9D2BFH4"/>
<name>A0A9D2BFH4_9BACT</name>
<dbReference type="CDD" id="cd04301">
    <property type="entry name" value="NAT_SF"/>
    <property type="match status" value="1"/>
</dbReference>
<dbReference type="SUPFAM" id="SSF55729">
    <property type="entry name" value="Acyl-CoA N-acyltransferases (Nat)"/>
    <property type="match status" value="1"/>
</dbReference>
<sequence>MEQERIYDSNHKLYNDFKRLYSQSFPIFEQRTETQQEYAFNNENYHLIGYCSEGSFIGFISFWEFKDYLYIEHFAINNEIRGKGYGSTILNQFIKSTPKTILLEIDPIIDDISNARLRFYKRCGFWENPYSHTHPSYRDEYQPHHLIVLTTGKQLSEDEYQTFYKDLSVTVMKRLK</sequence>
<reference evidence="2" key="1">
    <citation type="journal article" date="2021" name="PeerJ">
        <title>Extensive microbial diversity within the chicken gut microbiome revealed by metagenomics and culture.</title>
        <authorList>
            <person name="Gilroy R."/>
            <person name="Ravi A."/>
            <person name="Getino M."/>
            <person name="Pursley I."/>
            <person name="Horton D.L."/>
            <person name="Alikhan N.F."/>
            <person name="Baker D."/>
            <person name="Gharbi K."/>
            <person name="Hall N."/>
            <person name="Watson M."/>
            <person name="Adriaenssens E.M."/>
            <person name="Foster-Nyarko E."/>
            <person name="Jarju S."/>
            <person name="Secka A."/>
            <person name="Antonio M."/>
            <person name="Oren A."/>
            <person name="Chaudhuri R.R."/>
            <person name="La Ragione R."/>
            <person name="Hildebrand F."/>
            <person name="Pallen M.J."/>
        </authorList>
    </citation>
    <scope>NUCLEOTIDE SEQUENCE</scope>
    <source>
        <strain evidence="2">ChiGjej6B6-14162</strain>
    </source>
</reference>
<dbReference type="EMBL" id="DXEL01000036">
    <property type="protein sequence ID" value="HIX74306.1"/>
    <property type="molecule type" value="Genomic_DNA"/>
</dbReference>
<feature type="domain" description="N-acetyltransferase" evidence="1">
    <location>
        <begin position="4"/>
        <end position="153"/>
    </location>
</feature>
<gene>
    <name evidence="2" type="ORF">H9977_04630</name>
</gene>
<accession>A0A9D2BFH4</accession>
<dbReference type="InterPro" id="IPR016181">
    <property type="entry name" value="Acyl_CoA_acyltransferase"/>
</dbReference>
<proteinExistence type="predicted"/>
<comment type="caution">
    <text evidence="2">The sequence shown here is derived from an EMBL/GenBank/DDBJ whole genome shotgun (WGS) entry which is preliminary data.</text>
</comment>
<dbReference type="Gene3D" id="3.40.630.30">
    <property type="match status" value="1"/>
</dbReference>
<dbReference type="InterPro" id="IPR000182">
    <property type="entry name" value="GNAT_dom"/>
</dbReference>
<evidence type="ECO:0000313" key="2">
    <source>
        <dbReference type="EMBL" id="HIX74306.1"/>
    </source>
</evidence>
<dbReference type="Pfam" id="PF00583">
    <property type="entry name" value="Acetyltransf_1"/>
    <property type="match status" value="1"/>
</dbReference>
<protein>
    <submittedName>
        <fullName evidence="2">GNAT family N-acetyltransferase</fullName>
    </submittedName>
</protein>
<evidence type="ECO:0000259" key="1">
    <source>
        <dbReference type="PROSITE" id="PS51186"/>
    </source>
</evidence>
<dbReference type="Proteomes" id="UP000886740">
    <property type="component" value="Unassembled WGS sequence"/>
</dbReference>
<evidence type="ECO:0000313" key="3">
    <source>
        <dbReference type="Proteomes" id="UP000886740"/>
    </source>
</evidence>
<dbReference type="PROSITE" id="PS51186">
    <property type="entry name" value="GNAT"/>
    <property type="match status" value="1"/>
</dbReference>